<keyword evidence="4" id="KW-0804">Transcription</keyword>
<keyword evidence="5" id="KW-0539">Nucleus</keyword>
<evidence type="ECO:0000313" key="8">
    <source>
        <dbReference type="Proteomes" id="UP001172673"/>
    </source>
</evidence>
<feature type="region of interest" description="Disordered" evidence="6">
    <location>
        <begin position="1"/>
        <end position="74"/>
    </location>
</feature>
<dbReference type="AlphaFoldDB" id="A0AA38XIM4"/>
<gene>
    <name evidence="7" type="primary">SNF5</name>
    <name evidence="7" type="ORF">H2200_002252</name>
</gene>
<feature type="region of interest" description="Disordered" evidence="6">
    <location>
        <begin position="578"/>
        <end position="601"/>
    </location>
</feature>
<feature type="compositionally biased region" description="Basic and acidic residues" evidence="6">
    <location>
        <begin position="23"/>
        <end position="37"/>
    </location>
</feature>
<reference evidence="7" key="1">
    <citation type="submission" date="2022-10" db="EMBL/GenBank/DDBJ databases">
        <title>Culturing micro-colonial fungi from biological soil crusts in the Mojave desert and describing Neophaeococcomyces mojavensis, and introducing the new genera and species Taxawa tesnikishii.</title>
        <authorList>
            <person name="Kurbessoian T."/>
            <person name="Stajich J.E."/>
        </authorList>
    </citation>
    <scope>NUCLEOTIDE SEQUENCE</scope>
    <source>
        <strain evidence="7">TK_41</strain>
    </source>
</reference>
<evidence type="ECO:0000313" key="7">
    <source>
        <dbReference type="EMBL" id="KAJ9614116.1"/>
    </source>
</evidence>
<comment type="similarity">
    <text evidence="2">Belongs to the SNF5 family.</text>
</comment>
<keyword evidence="8" id="KW-1185">Reference proteome</keyword>
<dbReference type="Pfam" id="PF04855">
    <property type="entry name" value="SNF5"/>
    <property type="match status" value="1"/>
</dbReference>
<dbReference type="GO" id="GO:0006338">
    <property type="term" value="P:chromatin remodeling"/>
    <property type="evidence" value="ECO:0007669"/>
    <property type="project" value="InterPro"/>
</dbReference>
<organism evidence="7 8">
    <name type="scientific">Cladophialophora chaetospira</name>
    <dbReference type="NCBI Taxonomy" id="386627"/>
    <lineage>
        <taxon>Eukaryota</taxon>
        <taxon>Fungi</taxon>
        <taxon>Dikarya</taxon>
        <taxon>Ascomycota</taxon>
        <taxon>Pezizomycotina</taxon>
        <taxon>Eurotiomycetes</taxon>
        <taxon>Chaetothyriomycetidae</taxon>
        <taxon>Chaetothyriales</taxon>
        <taxon>Herpotrichiellaceae</taxon>
        <taxon>Cladophialophora</taxon>
    </lineage>
</organism>
<feature type="compositionally biased region" description="Polar residues" evidence="6">
    <location>
        <begin position="585"/>
        <end position="601"/>
    </location>
</feature>
<dbReference type="InterPro" id="IPR006939">
    <property type="entry name" value="SNF5"/>
</dbReference>
<evidence type="ECO:0000256" key="4">
    <source>
        <dbReference type="ARBA" id="ARBA00023163"/>
    </source>
</evidence>
<feature type="region of interest" description="Disordered" evidence="6">
    <location>
        <begin position="395"/>
        <end position="422"/>
    </location>
</feature>
<proteinExistence type="inferred from homology"/>
<evidence type="ECO:0000256" key="5">
    <source>
        <dbReference type="ARBA" id="ARBA00023242"/>
    </source>
</evidence>
<feature type="region of interest" description="Disordered" evidence="6">
    <location>
        <begin position="459"/>
        <end position="485"/>
    </location>
</feature>
<name>A0AA38XIM4_9EURO</name>
<feature type="compositionally biased region" description="Low complexity" evidence="6">
    <location>
        <begin position="8"/>
        <end position="22"/>
    </location>
</feature>
<evidence type="ECO:0000256" key="1">
    <source>
        <dbReference type="ARBA" id="ARBA00004123"/>
    </source>
</evidence>
<feature type="compositionally biased region" description="Acidic residues" evidence="6">
    <location>
        <begin position="467"/>
        <end position="478"/>
    </location>
</feature>
<feature type="region of interest" description="Disordered" evidence="6">
    <location>
        <begin position="522"/>
        <end position="551"/>
    </location>
</feature>
<evidence type="ECO:0000256" key="2">
    <source>
        <dbReference type="ARBA" id="ARBA00010239"/>
    </source>
</evidence>
<sequence length="766" mass="85618">MSNTPDGATAAAAPAESSATVSSHEEAIAQGKERAKDILAASGIDLVKKDKDNPAEPNGRDYTPVVNRKRKRETPIDRIQASEYVDREYHYKALYADQLAHPVIAQQKKQELALYQSLRQRREHDPGSVFGYGYEGFGNPRTDDKTIRDPVLYPRQRRPGKRKTLPPRVPRKDQYIQAEQSEDLVPIRLDIDWQKIKLRDTFTWNLHDRTTSVDYFAEKIVEDFDLEVQNCRPLVQSIATSIRDQLHDYCPQIYADEEPWEPSLPYFAYKNDEMRILVKLNITIGQNTLIDQFEWDINSPFNSPEEFARQMTSDLSLAGEFTTAIAHSIREQCQLFSKSLHITGHPFDGRPIDDPDLRENFLQTPLPTTFRPYQAAKDYTPYLYELNEADLERTELSISREQRRQKRSTNRRGGPALPDLKDRQRTIRSLVVSSVIPGAALSTEESRIFRIAKATRKSARAQRDGFEDSDESDSDESGPDSPAIPAHLLQGGTARTRGIRNAALSATVGIRSNLSGFASVRSATPESIAPSHHEGRASARKKDYKEESDDESMPEKLVVVLKVGKAKLREWMRSQRAKDRAAHVSNLSNAGSPRPVTQSRSVSAAPLNLAGMPPPPSPAMAPTSIPAMAPTSVRATGPTSAPVMAPGDIPGAVDATANPKTPAPPPPEWLVQDLQRLRNIENYSKDRFEPLMKHMAIDPATGKLVTPSEATRTYSHKYVPRIRCSDCLGKVYLPGEGLTASNFESHLKNRVHRANVDARTTKKEPA</sequence>
<comment type="caution">
    <text evidence="7">The sequence shown here is derived from an EMBL/GenBank/DDBJ whole genome shotgun (WGS) entry which is preliminary data.</text>
</comment>
<dbReference type="Proteomes" id="UP001172673">
    <property type="component" value="Unassembled WGS sequence"/>
</dbReference>
<evidence type="ECO:0000256" key="6">
    <source>
        <dbReference type="SAM" id="MobiDB-lite"/>
    </source>
</evidence>
<keyword evidence="3" id="KW-0805">Transcription regulation</keyword>
<accession>A0AA38XIM4</accession>
<protein>
    <submittedName>
        <fullName evidence="7">SWI/SNF chromatin-remodeling complex subunit</fullName>
    </submittedName>
</protein>
<dbReference type="GO" id="GO:0000228">
    <property type="term" value="C:nuclear chromosome"/>
    <property type="evidence" value="ECO:0007669"/>
    <property type="project" value="InterPro"/>
</dbReference>
<feature type="compositionally biased region" description="Basic and acidic residues" evidence="6">
    <location>
        <begin position="531"/>
        <end position="545"/>
    </location>
</feature>
<dbReference type="PANTHER" id="PTHR10019">
    <property type="entry name" value="SNF5"/>
    <property type="match status" value="1"/>
</dbReference>
<comment type="subcellular location">
    <subcellularLocation>
        <location evidence="1">Nucleus</location>
    </subcellularLocation>
</comment>
<dbReference type="EMBL" id="JAPDRK010000003">
    <property type="protein sequence ID" value="KAJ9614116.1"/>
    <property type="molecule type" value="Genomic_DNA"/>
</dbReference>
<evidence type="ECO:0000256" key="3">
    <source>
        <dbReference type="ARBA" id="ARBA00023015"/>
    </source>
</evidence>